<comment type="caution">
    <text evidence="1">The sequence shown here is derived from an EMBL/GenBank/DDBJ whole genome shotgun (WGS) entry which is preliminary data.</text>
</comment>
<dbReference type="Proteomes" id="UP001634007">
    <property type="component" value="Unassembled WGS sequence"/>
</dbReference>
<dbReference type="EMBL" id="JBJKBG010000002">
    <property type="protein sequence ID" value="KAL3748707.1"/>
    <property type="molecule type" value="Genomic_DNA"/>
</dbReference>
<accession>A0ABD3LBB2</accession>
<dbReference type="AlphaFoldDB" id="A0ABD3LBB2"/>
<evidence type="ECO:0000313" key="2">
    <source>
        <dbReference type="Proteomes" id="UP001634007"/>
    </source>
</evidence>
<protein>
    <submittedName>
        <fullName evidence="1">Uncharacterized protein</fullName>
    </submittedName>
</protein>
<name>A0ABD3LBB2_EUCGL</name>
<gene>
    <name evidence="1" type="ORF">ACJRO7_009876</name>
</gene>
<organism evidence="1 2">
    <name type="scientific">Eucalyptus globulus</name>
    <name type="common">Tasmanian blue gum</name>
    <dbReference type="NCBI Taxonomy" id="34317"/>
    <lineage>
        <taxon>Eukaryota</taxon>
        <taxon>Viridiplantae</taxon>
        <taxon>Streptophyta</taxon>
        <taxon>Embryophyta</taxon>
        <taxon>Tracheophyta</taxon>
        <taxon>Spermatophyta</taxon>
        <taxon>Magnoliopsida</taxon>
        <taxon>eudicotyledons</taxon>
        <taxon>Gunneridae</taxon>
        <taxon>Pentapetalae</taxon>
        <taxon>rosids</taxon>
        <taxon>malvids</taxon>
        <taxon>Myrtales</taxon>
        <taxon>Myrtaceae</taxon>
        <taxon>Myrtoideae</taxon>
        <taxon>Eucalypteae</taxon>
        <taxon>Eucalyptus</taxon>
    </lineage>
</organism>
<keyword evidence="2" id="KW-1185">Reference proteome</keyword>
<sequence>MRYAGVLYRIDPHDAFIGLANGNAFVKLGLKFMAHSFQGCDLELQVLSSESQPEKVTSDMPDDPAIIQVLSTLSTYGLSDSLKPPVIVDSLTSTPMLIPSDLPLGLALLISDTLPNVAKDLLSSRIMSISSAAKCSSTAGLNVNPIPQVIHGATFVQGSGLVPESLPLAMFRMN</sequence>
<reference evidence="1 2" key="1">
    <citation type="submission" date="2024-11" db="EMBL/GenBank/DDBJ databases">
        <title>Chromosome-level genome assembly of Eucalyptus globulus Labill. provides insights into its genome evolution.</title>
        <authorList>
            <person name="Li X."/>
        </authorList>
    </citation>
    <scope>NUCLEOTIDE SEQUENCE [LARGE SCALE GENOMIC DNA]</scope>
    <source>
        <strain evidence="1">CL2024</strain>
        <tissue evidence="1">Fresh tender leaves</tissue>
    </source>
</reference>
<evidence type="ECO:0000313" key="1">
    <source>
        <dbReference type="EMBL" id="KAL3748707.1"/>
    </source>
</evidence>
<proteinExistence type="predicted"/>